<dbReference type="InterPro" id="IPR003593">
    <property type="entry name" value="AAA+_ATPase"/>
</dbReference>
<dbReference type="PANTHER" id="PTHR42855:SF2">
    <property type="entry name" value="DRUG RESISTANCE ABC TRANSPORTER,ATP-BINDING PROTEIN"/>
    <property type="match status" value="1"/>
</dbReference>
<dbReference type="PANTHER" id="PTHR42855">
    <property type="entry name" value="ABC TRANSPORTER ATP-BINDING SUBUNIT"/>
    <property type="match status" value="1"/>
</dbReference>
<dbReference type="CDD" id="cd03221">
    <property type="entry name" value="ABCF_EF-3"/>
    <property type="match status" value="1"/>
</dbReference>
<accession>A0A1I4KKU5</accession>
<dbReference type="GO" id="GO:0016887">
    <property type="term" value="F:ATP hydrolysis activity"/>
    <property type="evidence" value="ECO:0007669"/>
    <property type="project" value="InterPro"/>
</dbReference>
<dbReference type="InterPro" id="IPR003439">
    <property type="entry name" value="ABC_transporter-like_ATP-bd"/>
</dbReference>
<dbReference type="EMBL" id="FOTY01000005">
    <property type="protein sequence ID" value="SFL79388.1"/>
    <property type="molecule type" value="Genomic_DNA"/>
</dbReference>
<keyword evidence="1" id="KW-0547">Nucleotide-binding</keyword>
<evidence type="ECO:0000256" key="1">
    <source>
        <dbReference type="ARBA" id="ARBA00022741"/>
    </source>
</evidence>
<protein>
    <submittedName>
        <fullName evidence="4">ABC transporter</fullName>
    </submittedName>
</protein>
<gene>
    <name evidence="4" type="ORF">SAMN04488054_10578</name>
</gene>
<dbReference type="STRING" id="266892.SAMN04488054_10578"/>
<keyword evidence="5" id="KW-1185">Reference proteome</keyword>
<dbReference type="GO" id="GO:0005524">
    <property type="term" value="F:ATP binding"/>
    <property type="evidence" value="ECO:0007669"/>
    <property type="project" value="UniProtKB-KW"/>
</dbReference>
<evidence type="ECO:0000313" key="5">
    <source>
        <dbReference type="Proteomes" id="UP000199668"/>
    </source>
</evidence>
<evidence type="ECO:0000313" key="4">
    <source>
        <dbReference type="EMBL" id="SFL79388.1"/>
    </source>
</evidence>
<organism evidence="4 5">
    <name type="scientific">Salibacterium qingdaonense</name>
    <dbReference type="NCBI Taxonomy" id="266892"/>
    <lineage>
        <taxon>Bacteria</taxon>
        <taxon>Bacillati</taxon>
        <taxon>Bacillota</taxon>
        <taxon>Bacilli</taxon>
        <taxon>Bacillales</taxon>
        <taxon>Bacillaceae</taxon>
    </lineage>
</organism>
<keyword evidence="2" id="KW-0067">ATP-binding</keyword>
<proteinExistence type="predicted"/>
<dbReference type="AlphaFoldDB" id="A0A1I4KKU5"/>
<name>A0A1I4KKU5_9BACI</name>
<dbReference type="Gene3D" id="3.40.50.300">
    <property type="entry name" value="P-loop containing nucleotide triphosphate hydrolases"/>
    <property type="match status" value="2"/>
</dbReference>
<reference evidence="4 5" key="1">
    <citation type="submission" date="2016-10" db="EMBL/GenBank/DDBJ databases">
        <authorList>
            <person name="de Groot N.N."/>
        </authorList>
    </citation>
    <scope>NUCLEOTIDE SEQUENCE [LARGE SCALE GENOMIC DNA]</scope>
    <source>
        <strain evidence="4 5">CGMCC 1.6134</strain>
    </source>
</reference>
<dbReference type="Pfam" id="PF00005">
    <property type="entry name" value="ABC_tran"/>
    <property type="match status" value="1"/>
</dbReference>
<sequence>MSLIHLQDIRIDVKERTLFTIEQLSIHQGDKIGLVGPNGSGKTSLLSIIAGSVEPSIGTVVRRSAVSIIPQLKPRLSNKSGGEISQTVIEEVFAEGPDILLADEPTTHLDTGNVEQLEQTLKQWSGTFIIISHDRTFLDALCTQIWEIENESV</sequence>
<dbReference type="SMART" id="SM00382">
    <property type="entry name" value="AAA"/>
    <property type="match status" value="1"/>
</dbReference>
<evidence type="ECO:0000256" key="2">
    <source>
        <dbReference type="ARBA" id="ARBA00022840"/>
    </source>
</evidence>
<dbReference type="Proteomes" id="UP000199668">
    <property type="component" value="Unassembled WGS sequence"/>
</dbReference>
<dbReference type="InterPro" id="IPR027417">
    <property type="entry name" value="P-loop_NTPase"/>
</dbReference>
<dbReference type="InterPro" id="IPR051309">
    <property type="entry name" value="ABCF_ATPase"/>
</dbReference>
<evidence type="ECO:0000259" key="3">
    <source>
        <dbReference type="SMART" id="SM00382"/>
    </source>
</evidence>
<feature type="domain" description="AAA+ ATPase" evidence="3">
    <location>
        <begin position="28"/>
        <end position="152"/>
    </location>
</feature>
<dbReference type="SUPFAM" id="SSF52540">
    <property type="entry name" value="P-loop containing nucleoside triphosphate hydrolases"/>
    <property type="match status" value="1"/>
</dbReference>